<dbReference type="Gene3D" id="3.40.30.10">
    <property type="entry name" value="Glutaredoxin"/>
    <property type="match status" value="1"/>
</dbReference>
<comment type="caution">
    <text evidence="6">The sequence shown here is derived from an EMBL/GenBank/DDBJ whole genome shotgun (WGS) entry which is preliminary data.</text>
</comment>
<comment type="similarity">
    <text evidence="1 5">Belongs to the glutathione peroxidase family.</text>
</comment>
<dbReference type="AlphaFoldDB" id="A0A023D1P4"/>
<keyword evidence="3 5" id="KW-0560">Oxidoreductase</keyword>
<dbReference type="CDD" id="cd00340">
    <property type="entry name" value="GSH_Peroxidase"/>
    <property type="match status" value="1"/>
</dbReference>
<dbReference type="PRINTS" id="PR01011">
    <property type="entry name" value="GLUTPROXDASE"/>
</dbReference>
<dbReference type="PANTHER" id="PTHR11592">
    <property type="entry name" value="GLUTATHIONE PEROXIDASE"/>
    <property type="match status" value="1"/>
</dbReference>
<dbReference type="PROSITE" id="PS51355">
    <property type="entry name" value="GLUTATHIONE_PEROXID_3"/>
    <property type="match status" value="1"/>
</dbReference>
<dbReference type="GO" id="GO:0034599">
    <property type="term" value="P:cellular response to oxidative stress"/>
    <property type="evidence" value="ECO:0007669"/>
    <property type="project" value="TreeGrafter"/>
</dbReference>
<dbReference type="GO" id="GO:0004601">
    <property type="term" value="F:peroxidase activity"/>
    <property type="evidence" value="ECO:0007669"/>
    <property type="project" value="UniProtKB-KW"/>
</dbReference>
<protein>
    <recommendedName>
        <fullName evidence="5">Glutathione peroxidase</fullName>
    </recommendedName>
</protein>
<dbReference type="OrthoDB" id="9785502at2"/>
<dbReference type="PANTHER" id="PTHR11592:SF78">
    <property type="entry name" value="GLUTATHIONE PEROXIDASE"/>
    <property type="match status" value="1"/>
</dbReference>
<reference evidence="6 7" key="2">
    <citation type="journal article" date="2014" name="FEMS Microbiol. Lett.">
        <title>Draft genomic DNA sequence of the facultatively methylotrophic bacterium Acidomonas methanolica type strain MB58.</title>
        <authorList>
            <person name="Higashiura N."/>
            <person name="Hadano H."/>
            <person name="Hirakawa H."/>
            <person name="Matsutani M."/>
            <person name="Takabe S."/>
            <person name="Matsushita K."/>
            <person name="Azuma Y."/>
        </authorList>
    </citation>
    <scope>NUCLEOTIDE SEQUENCE [LARGE SCALE GENOMIC DNA]</scope>
    <source>
        <strain evidence="6 7">MB58</strain>
    </source>
</reference>
<evidence type="ECO:0000256" key="3">
    <source>
        <dbReference type="ARBA" id="ARBA00023002"/>
    </source>
</evidence>
<sequence>MPTIYDFSLPTLTGDSTIALEQYRGRPIVIANTASKCGFTPQYEALQHIWTEFASEGLVVIGVPSNDFGNQEPGDAAAISETCHRNYGVSFPMAAKSHVKGHDAIPLFRWLSEQGGFLARPRWNFYKYIFSRDGMLSNWFTPLTDPAGPRMSQALQRVILDR</sequence>
<keyword evidence="2 5" id="KW-0575">Peroxidase</keyword>
<dbReference type="Pfam" id="PF00255">
    <property type="entry name" value="GSHPx"/>
    <property type="match status" value="1"/>
</dbReference>
<dbReference type="PROSITE" id="PS00460">
    <property type="entry name" value="GLUTATHIONE_PEROXID_1"/>
    <property type="match status" value="1"/>
</dbReference>
<evidence type="ECO:0000313" key="6">
    <source>
        <dbReference type="EMBL" id="GAJ28078.1"/>
    </source>
</evidence>
<dbReference type="EMBL" id="BAND01000013">
    <property type="protein sequence ID" value="GAJ28078.1"/>
    <property type="molecule type" value="Genomic_DNA"/>
</dbReference>
<keyword evidence="7" id="KW-1185">Reference proteome</keyword>
<evidence type="ECO:0000256" key="5">
    <source>
        <dbReference type="RuleBase" id="RU000499"/>
    </source>
</evidence>
<dbReference type="SUPFAM" id="SSF52833">
    <property type="entry name" value="Thioredoxin-like"/>
    <property type="match status" value="1"/>
</dbReference>
<dbReference type="RefSeq" id="WP_042056314.1">
    <property type="nucleotide sequence ID" value="NZ_BAND01000013.1"/>
</dbReference>
<dbReference type="InterPro" id="IPR036249">
    <property type="entry name" value="Thioredoxin-like_sf"/>
</dbReference>
<reference evidence="7" key="1">
    <citation type="journal article" date="2014" name="FEMS Microbiol. Lett.">
        <title>Draft Genomic DNA Sequence of the Facultatively Methylotrophic Bacterium Acidomonas methanolica type strain MB58.</title>
        <authorList>
            <person name="Higashiura N."/>
            <person name="Hadano H."/>
            <person name="Hirakawa H."/>
            <person name="Matsutani M."/>
            <person name="Takabe S."/>
            <person name="Matsushita K."/>
            <person name="Azuma Y."/>
        </authorList>
    </citation>
    <scope>NUCLEOTIDE SEQUENCE [LARGE SCALE GENOMIC DNA]</scope>
    <source>
        <strain evidence="7">MB58</strain>
    </source>
</reference>
<evidence type="ECO:0000256" key="2">
    <source>
        <dbReference type="ARBA" id="ARBA00022559"/>
    </source>
</evidence>
<name>A0A023D1P4_ACIMT</name>
<dbReference type="InterPro" id="IPR029759">
    <property type="entry name" value="GPX_AS"/>
</dbReference>
<organism evidence="6 7">
    <name type="scientific">Acidomonas methanolica NBRC 104435</name>
    <dbReference type="NCBI Taxonomy" id="1231351"/>
    <lineage>
        <taxon>Bacteria</taxon>
        <taxon>Pseudomonadati</taxon>
        <taxon>Pseudomonadota</taxon>
        <taxon>Alphaproteobacteria</taxon>
        <taxon>Acetobacterales</taxon>
        <taxon>Acetobacteraceae</taxon>
        <taxon>Acidomonas</taxon>
    </lineage>
</organism>
<feature type="active site" evidence="4">
    <location>
        <position position="37"/>
    </location>
</feature>
<proteinExistence type="inferred from homology"/>
<evidence type="ECO:0000256" key="1">
    <source>
        <dbReference type="ARBA" id="ARBA00006926"/>
    </source>
</evidence>
<evidence type="ECO:0000313" key="7">
    <source>
        <dbReference type="Proteomes" id="UP000019760"/>
    </source>
</evidence>
<evidence type="ECO:0000256" key="4">
    <source>
        <dbReference type="PIRSR" id="PIRSR000303-1"/>
    </source>
</evidence>
<gene>
    <name evidence="6" type="ORF">Amme_013_042</name>
</gene>
<dbReference type="InterPro" id="IPR000889">
    <property type="entry name" value="Glutathione_peroxidase"/>
</dbReference>
<accession>A0A023D1P4</accession>
<dbReference type="Proteomes" id="UP000019760">
    <property type="component" value="Unassembled WGS sequence"/>
</dbReference>
<dbReference type="PIRSF" id="PIRSF000303">
    <property type="entry name" value="Glutathion_perox"/>
    <property type="match status" value="1"/>
</dbReference>